<organism evidence="1 2">
    <name type="scientific">Pristionchus mayeri</name>
    <dbReference type="NCBI Taxonomy" id="1317129"/>
    <lineage>
        <taxon>Eukaryota</taxon>
        <taxon>Metazoa</taxon>
        <taxon>Ecdysozoa</taxon>
        <taxon>Nematoda</taxon>
        <taxon>Chromadorea</taxon>
        <taxon>Rhabditida</taxon>
        <taxon>Rhabditina</taxon>
        <taxon>Diplogasteromorpha</taxon>
        <taxon>Diplogasteroidea</taxon>
        <taxon>Neodiplogasteridae</taxon>
        <taxon>Pristionchus</taxon>
    </lineage>
</organism>
<gene>
    <name evidence="1" type="ORF">PMAYCL1PPCAC_25766</name>
</gene>
<evidence type="ECO:0000313" key="1">
    <source>
        <dbReference type="EMBL" id="GMR55571.1"/>
    </source>
</evidence>
<dbReference type="AlphaFoldDB" id="A0AAN5D389"/>
<proteinExistence type="predicted"/>
<evidence type="ECO:0000313" key="2">
    <source>
        <dbReference type="Proteomes" id="UP001328107"/>
    </source>
</evidence>
<feature type="non-terminal residue" evidence="1">
    <location>
        <position position="165"/>
    </location>
</feature>
<reference evidence="2" key="1">
    <citation type="submission" date="2022-10" db="EMBL/GenBank/DDBJ databases">
        <title>Genome assembly of Pristionchus species.</title>
        <authorList>
            <person name="Yoshida K."/>
            <person name="Sommer R.J."/>
        </authorList>
    </citation>
    <scope>NUCLEOTIDE SEQUENCE [LARGE SCALE GENOMIC DNA]</scope>
    <source>
        <strain evidence="2">RS5460</strain>
    </source>
</reference>
<dbReference type="Proteomes" id="UP001328107">
    <property type="component" value="Unassembled WGS sequence"/>
</dbReference>
<keyword evidence="2" id="KW-1185">Reference proteome</keyword>
<name>A0AAN5D389_9BILA</name>
<dbReference type="EMBL" id="BTRK01000005">
    <property type="protein sequence ID" value="GMR55571.1"/>
    <property type="molecule type" value="Genomic_DNA"/>
</dbReference>
<protein>
    <submittedName>
        <fullName evidence="1">Uncharacterized protein</fullName>
    </submittedName>
</protein>
<comment type="caution">
    <text evidence="1">The sequence shown here is derived from an EMBL/GenBank/DDBJ whole genome shotgun (WGS) entry which is preliminary data.</text>
</comment>
<feature type="non-terminal residue" evidence="1">
    <location>
        <position position="1"/>
    </location>
</feature>
<sequence length="165" mass="17056">AISCVAGTTQWIEAGSSEITCEYAVGDGESSQPGDMCPMLTMLPCPGGTCDYNQLVYTKLKSSGEWRVMCKMGSLATDFGGIGEPQVADCMTTSFNVYNNAISMATCVTSADAIDQNCVAMAGGQAAVTVTCKLGACTLACADSTKQFKYNIAGAPVMSAMLKCA</sequence>
<accession>A0AAN5D389</accession>